<reference evidence="1 2" key="1">
    <citation type="journal article" date="2019" name="Sci. Rep.">
        <title>Orb-weaving spider Araneus ventricosus genome elucidates the spidroin gene catalogue.</title>
        <authorList>
            <person name="Kono N."/>
            <person name="Nakamura H."/>
            <person name="Ohtoshi R."/>
            <person name="Moran D.A.P."/>
            <person name="Shinohara A."/>
            <person name="Yoshida Y."/>
            <person name="Fujiwara M."/>
            <person name="Mori M."/>
            <person name="Tomita M."/>
            <person name="Arakawa K."/>
        </authorList>
    </citation>
    <scope>NUCLEOTIDE SEQUENCE [LARGE SCALE GENOMIC DNA]</scope>
</reference>
<accession>A0A4Y2W414</accession>
<comment type="caution">
    <text evidence="1">The sequence shown here is derived from an EMBL/GenBank/DDBJ whole genome shotgun (WGS) entry which is preliminary data.</text>
</comment>
<sequence length="114" mass="12783">MAPLEIDTYGIYNPLLTQSLRHCKSSQRKFISNHPDLTLNLAVHLNDSRCNSSSAEAGVLEDITGNGPIPPVGGTLYHWQRKGPSHYCTHQGSQRNILNSKFPYISFQFLMINI</sequence>
<gene>
    <name evidence="1" type="ORF">AVEN_3210_1</name>
</gene>
<evidence type="ECO:0000313" key="2">
    <source>
        <dbReference type="Proteomes" id="UP000499080"/>
    </source>
</evidence>
<organism evidence="1 2">
    <name type="scientific">Araneus ventricosus</name>
    <name type="common">Orbweaver spider</name>
    <name type="synonym">Epeira ventricosa</name>
    <dbReference type="NCBI Taxonomy" id="182803"/>
    <lineage>
        <taxon>Eukaryota</taxon>
        <taxon>Metazoa</taxon>
        <taxon>Ecdysozoa</taxon>
        <taxon>Arthropoda</taxon>
        <taxon>Chelicerata</taxon>
        <taxon>Arachnida</taxon>
        <taxon>Araneae</taxon>
        <taxon>Araneomorphae</taxon>
        <taxon>Entelegynae</taxon>
        <taxon>Araneoidea</taxon>
        <taxon>Araneidae</taxon>
        <taxon>Araneus</taxon>
    </lineage>
</organism>
<evidence type="ECO:0000313" key="1">
    <source>
        <dbReference type="EMBL" id="GBO31732.1"/>
    </source>
</evidence>
<dbReference type="AlphaFoldDB" id="A0A4Y2W414"/>
<proteinExistence type="predicted"/>
<name>A0A4Y2W414_ARAVE</name>
<keyword evidence="2" id="KW-1185">Reference proteome</keyword>
<protein>
    <submittedName>
        <fullName evidence="1">Uncharacterized protein</fullName>
    </submittedName>
</protein>
<dbReference type="EMBL" id="BGPR01055079">
    <property type="protein sequence ID" value="GBO31732.1"/>
    <property type="molecule type" value="Genomic_DNA"/>
</dbReference>
<dbReference type="Proteomes" id="UP000499080">
    <property type="component" value="Unassembled WGS sequence"/>
</dbReference>